<organism evidence="2 3">
    <name type="scientific">Thelonectria olida</name>
    <dbReference type="NCBI Taxonomy" id="1576542"/>
    <lineage>
        <taxon>Eukaryota</taxon>
        <taxon>Fungi</taxon>
        <taxon>Dikarya</taxon>
        <taxon>Ascomycota</taxon>
        <taxon>Pezizomycotina</taxon>
        <taxon>Sordariomycetes</taxon>
        <taxon>Hypocreomycetidae</taxon>
        <taxon>Hypocreales</taxon>
        <taxon>Nectriaceae</taxon>
        <taxon>Thelonectria</taxon>
    </lineage>
</organism>
<dbReference type="OrthoDB" id="5423490at2759"/>
<dbReference type="EMBL" id="JAGPYM010000014">
    <property type="protein sequence ID" value="KAH6887400.1"/>
    <property type="molecule type" value="Genomic_DNA"/>
</dbReference>
<feature type="compositionally biased region" description="Polar residues" evidence="1">
    <location>
        <begin position="1"/>
        <end position="16"/>
    </location>
</feature>
<keyword evidence="3" id="KW-1185">Reference proteome</keyword>
<gene>
    <name evidence="2" type="ORF">B0T10DRAFT_562622</name>
</gene>
<feature type="region of interest" description="Disordered" evidence="1">
    <location>
        <begin position="1"/>
        <end position="24"/>
    </location>
</feature>
<dbReference type="AlphaFoldDB" id="A0A9P8W3T0"/>
<sequence length="301" mass="33007">MATLTGNQNTTATSADSEGVDTGGLDGVDVELQISVARGPYGAIHEPIHESLALGALISSNSGVSPGTTVKNASNHDWEYIHGAIWNDDPECQLFGDSPGRNHSYSTGGTWLLRSTDGKSQWNPNDLNMKRMRNPIGHSHYGDLQFFQCMASNRGEDPEITKAKVMLAIGEDGITPNTEVAKTKLIQFCPVRSLPPRYMPLTCTLAIDSRFQGFDIRRRALGSILHIIQDSYAIGHTRRALLNKEDKISDNPLQFKPGATDRWGAIVNFYTDFGQNGDLHANYDHENDGIPDPENLGNLDQ</sequence>
<comment type="caution">
    <text evidence="2">The sequence shown here is derived from an EMBL/GenBank/DDBJ whole genome shotgun (WGS) entry which is preliminary data.</text>
</comment>
<evidence type="ECO:0000313" key="3">
    <source>
        <dbReference type="Proteomes" id="UP000777438"/>
    </source>
</evidence>
<reference evidence="2 3" key="1">
    <citation type="journal article" date="2021" name="Nat. Commun.">
        <title>Genetic determinants of endophytism in the Arabidopsis root mycobiome.</title>
        <authorList>
            <person name="Mesny F."/>
            <person name="Miyauchi S."/>
            <person name="Thiergart T."/>
            <person name="Pickel B."/>
            <person name="Atanasova L."/>
            <person name="Karlsson M."/>
            <person name="Huettel B."/>
            <person name="Barry K.W."/>
            <person name="Haridas S."/>
            <person name="Chen C."/>
            <person name="Bauer D."/>
            <person name="Andreopoulos W."/>
            <person name="Pangilinan J."/>
            <person name="LaButti K."/>
            <person name="Riley R."/>
            <person name="Lipzen A."/>
            <person name="Clum A."/>
            <person name="Drula E."/>
            <person name="Henrissat B."/>
            <person name="Kohler A."/>
            <person name="Grigoriev I.V."/>
            <person name="Martin F.M."/>
            <person name="Hacquard S."/>
        </authorList>
    </citation>
    <scope>NUCLEOTIDE SEQUENCE [LARGE SCALE GENOMIC DNA]</scope>
    <source>
        <strain evidence="2 3">MPI-CAGE-CH-0241</strain>
    </source>
</reference>
<dbReference type="Proteomes" id="UP000777438">
    <property type="component" value="Unassembled WGS sequence"/>
</dbReference>
<name>A0A9P8W3T0_9HYPO</name>
<protein>
    <submittedName>
        <fullName evidence="2">Uncharacterized protein</fullName>
    </submittedName>
</protein>
<accession>A0A9P8W3T0</accession>
<proteinExistence type="predicted"/>
<evidence type="ECO:0000313" key="2">
    <source>
        <dbReference type="EMBL" id="KAH6887400.1"/>
    </source>
</evidence>
<evidence type="ECO:0000256" key="1">
    <source>
        <dbReference type="SAM" id="MobiDB-lite"/>
    </source>
</evidence>